<organism evidence="9 10">
    <name type="scientific">Candidatus Fimadaptatus faecigallinarum</name>
    <dbReference type="NCBI Taxonomy" id="2840814"/>
    <lineage>
        <taxon>Bacteria</taxon>
        <taxon>Bacillati</taxon>
        <taxon>Bacillota</taxon>
        <taxon>Clostridia</taxon>
        <taxon>Eubacteriales</taxon>
        <taxon>Candidatus Fimadaptatus</taxon>
    </lineage>
</organism>
<dbReference type="GO" id="GO:0006310">
    <property type="term" value="P:DNA recombination"/>
    <property type="evidence" value="ECO:0007669"/>
    <property type="project" value="InterPro"/>
</dbReference>
<dbReference type="PANTHER" id="PTHR30255">
    <property type="entry name" value="SINGLE-STRANDED-DNA-SPECIFIC EXONUCLEASE RECJ"/>
    <property type="match status" value="1"/>
</dbReference>
<dbReference type="GO" id="GO:0008409">
    <property type="term" value="F:5'-3' exonuclease activity"/>
    <property type="evidence" value="ECO:0007669"/>
    <property type="project" value="InterPro"/>
</dbReference>
<dbReference type="InterPro" id="IPR051673">
    <property type="entry name" value="SSDNA_exonuclease_RecJ"/>
</dbReference>
<evidence type="ECO:0000313" key="10">
    <source>
        <dbReference type="Proteomes" id="UP000824123"/>
    </source>
</evidence>
<dbReference type="InterPro" id="IPR038763">
    <property type="entry name" value="DHH_sf"/>
</dbReference>
<dbReference type="GO" id="GO:0006281">
    <property type="term" value="P:DNA repair"/>
    <property type="evidence" value="ECO:0007669"/>
    <property type="project" value="InterPro"/>
</dbReference>
<evidence type="ECO:0000256" key="4">
    <source>
        <dbReference type="ARBA" id="ARBA00022801"/>
    </source>
</evidence>
<feature type="domain" description="DHHA1" evidence="7">
    <location>
        <begin position="344"/>
        <end position="434"/>
    </location>
</feature>
<evidence type="ECO:0000256" key="3">
    <source>
        <dbReference type="ARBA" id="ARBA00022722"/>
    </source>
</evidence>
<keyword evidence="5 9" id="KW-0269">Exonuclease</keyword>
<protein>
    <recommendedName>
        <fullName evidence="2">Single-stranded-DNA-specific exonuclease RecJ</fullName>
    </recommendedName>
</protein>
<dbReference type="PANTHER" id="PTHR30255:SF2">
    <property type="entry name" value="SINGLE-STRANDED-DNA-SPECIFIC EXONUCLEASE RECJ"/>
    <property type="match status" value="1"/>
</dbReference>
<keyword evidence="4" id="KW-0378">Hydrolase</keyword>
<dbReference type="Proteomes" id="UP000824123">
    <property type="component" value="Unassembled WGS sequence"/>
</dbReference>
<dbReference type="InterPro" id="IPR001667">
    <property type="entry name" value="DDH_dom"/>
</dbReference>
<reference evidence="9" key="1">
    <citation type="submission" date="2020-10" db="EMBL/GenBank/DDBJ databases">
        <authorList>
            <person name="Gilroy R."/>
        </authorList>
    </citation>
    <scope>NUCLEOTIDE SEQUENCE</scope>
    <source>
        <strain evidence="9">ChiSxjej2B14-8506</strain>
    </source>
</reference>
<dbReference type="NCBIfam" id="TIGR00644">
    <property type="entry name" value="recJ"/>
    <property type="match status" value="1"/>
</dbReference>
<feature type="domain" description="DDH" evidence="6">
    <location>
        <begin position="77"/>
        <end position="217"/>
    </location>
</feature>
<dbReference type="Pfam" id="PF17768">
    <property type="entry name" value="RecJ_OB"/>
    <property type="match status" value="1"/>
</dbReference>
<dbReference type="InterPro" id="IPR003156">
    <property type="entry name" value="DHHA1_dom"/>
</dbReference>
<dbReference type="GO" id="GO:0003676">
    <property type="term" value="F:nucleic acid binding"/>
    <property type="evidence" value="ECO:0007669"/>
    <property type="project" value="InterPro"/>
</dbReference>
<reference evidence="9" key="2">
    <citation type="journal article" date="2021" name="PeerJ">
        <title>Extensive microbial diversity within the chicken gut microbiome revealed by metagenomics and culture.</title>
        <authorList>
            <person name="Gilroy R."/>
            <person name="Ravi A."/>
            <person name="Getino M."/>
            <person name="Pursley I."/>
            <person name="Horton D.L."/>
            <person name="Alikhan N.F."/>
            <person name="Baker D."/>
            <person name="Gharbi K."/>
            <person name="Hall N."/>
            <person name="Watson M."/>
            <person name="Adriaenssens E.M."/>
            <person name="Foster-Nyarko E."/>
            <person name="Jarju S."/>
            <person name="Secka A."/>
            <person name="Antonio M."/>
            <person name="Oren A."/>
            <person name="Chaudhuri R.R."/>
            <person name="La Ragione R."/>
            <person name="Hildebrand F."/>
            <person name="Pallen M.J."/>
        </authorList>
    </citation>
    <scope>NUCLEOTIDE SEQUENCE</scope>
    <source>
        <strain evidence="9">ChiSxjej2B14-8506</strain>
    </source>
</reference>
<evidence type="ECO:0000259" key="6">
    <source>
        <dbReference type="Pfam" id="PF01368"/>
    </source>
</evidence>
<dbReference type="Pfam" id="PF01368">
    <property type="entry name" value="DHH"/>
    <property type="match status" value="1"/>
</dbReference>
<dbReference type="EMBL" id="DVNK01000056">
    <property type="protein sequence ID" value="HIU47444.1"/>
    <property type="molecule type" value="Genomic_DNA"/>
</dbReference>
<dbReference type="InterPro" id="IPR041122">
    <property type="entry name" value="RecJ_OB"/>
</dbReference>
<proteinExistence type="inferred from homology"/>
<name>A0A9D1LSW8_9FIRM</name>
<evidence type="ECO:0000259" key="7">
    <source>
        <dbReference type="Pfam" id="PF02272"/>
    </source>
</evidence>
<sequence>MLQFKPKEIGVQPENYDLDGVSPLLKKLLAQRGVTTRAQAEAFLNPARAQLHDPLLMQNMAQICTRISAALSAHEPICVYGDYDVDGVTSAAILSMYLRSQGGDVSVYIPSRHEEGYGLNLTALEQITRDRSLIISVDCGITSQREVAYVKGLGRDIIVTDHHQLPPVLPECLCLDPLMGDYPFRRLCGAGVVMKLLQALGGMDALEPYWDLAALGTIADIVPLVDENRVLASLGLKRMNERLRPGLRALCRVAGLKCDQHGNYRVTSGNVAFQLAPRINAGGRMESAVQCVELLTSDDGRLVEELAERLGEDNAQRQAQEQQMIQAAEAALADADFTSFRAIIVCGEGWNPGVVGLAASRLTEKYHYPSIVLTRRGDLCVGSCRSIKGVDLFAALSSCKDLFTRFGGHPQAAGLTIHADDLPKLIERLNDYLRRNVPSRVYLPELEYDCELEPAQLTLDTARELELLAPTGFGNPAPLFRMQAQFRSAAAVGQGGAHLKAVLGVGNVQIGAIGFRMGAHAAQLQGRKRDIVFSLGINSYMGTERPQAELKALDSISPNDEIAELSETAKRDYISYLDSLLYNINIDNYTPQRLLLEQLADMLRNDAQGMVLAADTPAALKRTLIALSGMGVIELPDVCRGFPEERRAFNALCLCPIGLPPRGYGRYVSVGGWLDGSYARALADAGVDVYRLDGAPGAPALRASDDELRQVYRFVSANRLALAGMSDLCGLSEAVAGGARVTPGQALVALHIFRELKLVELDRQTHVLQVLPMHKVELSSSLIYRRLGDLAQGV</sequence>
<evidence type="ECO:0000256" key="5">
    <source>
        <dbReference type="ARBA" id="ARBA00022839"/>
    </source>
</evidence>
<comment type="similarity">
    <text evidence="1">Belongs to the RecJ family.</text>
</comment>
<dbReference type="SUPFAM" id="SSF64182">
    <property type="entry name" value="DHH phosphoesterases"/>
    <property type="match status" value="1"/>
</dbReference>
<evidence type="ECO:0000313" key="9">
    <source>
        <dbReference type="EMBL" id="HIU47444.1"/>
    </source>
</evidence>
<evidence type="ECO:0000259" key="8">
    <source>
        <dbReference type="Pfam" id="PF17768"/>
    </source>
</evidence>
<gene>
    <name evidence="9" type="primary">recJ</name>
    <name evidence="9" type="ORF">IAC59_09355</name>
</gene>
<dbReference type="AlphaFoldDB" id="A0A9D1LSW8"/>
<dbReference type="Pfam" id="PF02272">
    <property type="entry name" value="DHHA1"/>
    <property type="match status" value="1"/>
</dbReference>
<keyword evidence="3" id="KW-0540">Nuclease</keyword>
<dbReference type="Gene3D" id="3.10.310.30">
    <property type="match status" value="1"/>
</dbReference>
<feature type="domain" description="RecJ OB" evidence="8">
    <location>
        <begin position="448"/>
        <end position="551"/>
    </location>
</feature>
<evidence type="ECO:0000256" key="2">
    <source>
        <dbReference type="ARBA" id="ARBA00019841"/>
    </source>
</evidence>
<accession>A0A9D1LSW8</accession>
<evidence type="ECO:0000256" key="1">
    <source>
        <dbReference type="ARBA" id="ARBA00005915"/>
    </source>
</evidence>
<dbReference type="InterPro" id="IPR004610">
    <property type="entry name" value="RecJ"/>
</dbReference>
<comment type="caution">
    <text evidence="9">The sequence shown here is derived from an EMBL/GenBank/DDBJ whole genome shotgun (WGS) entry which is preliminary data.</text>
</comment>
<dbReference type="Gene3D" id="3.90.1640.30">
    <property type="match status" value="1"/>
</dbReference>